<evidence type="ECO:0000313" key="3">
    <source>
        <dbReference type="Proteomes" id="UP000265520"/>
    </source>
</evidence>
<feature type="region of interest" description="Disordered" evidence="1">
    <location>
        <begin position="1"/>
        <end position="42"/>
    </location>
</feature>
<organism evidence="2 3">
    <name type="scientific">Trifolium medium</name>
    <dbReference type="NCBI Taxonomy" id="97028"/>
    <lineage>
        <taxon>Eukaryota</taxon>
        <taxon>Viridiplantae</taxon>
        <taxon>Streptophyta</taxon>
        <taxon>Embryophyta</taxon>
        <taxon>Tracheophyta</taxon>
        <taxon>Spermatophyta</taxon>
        <taxon>Magnoliopsida</taxon>
        <taxon>eudicotyledons</taxon>
        <taxon>Gunneridae</taxon>
        <taxon>Pentapetalae</taxon>
        <taxon>rosids</taxon>
        <taxon>fabids</taxon>
        <taxon>Fabales</taxon>
        <taxon>Fabaceae</taxon>
        <taxon>Papilionoideae</taxon>
        <taxon>50 kb inversion clade</taxon>
        <taxon>NPAAA clade</taxon>
        <taxon>Hologalegina</taxon>
        <taxon>IRL clade</taxon>
        <taxon>Trifolieae</taxon>
        <taxon>Trifolium</taxon>
    </lineage>
</organism>
<accession>A0A392V1N3</accession>
<dbReference type="EMBL" id="LXQA011005253">
    <property type="protein sequence ID" value="MCI80875.1"/>
    <property type="molecule type" value="Genomic_DNA"/>
</dbReference>
<dbReference type="Proteomes" id="UP000265520">
    <property type="component" value="Unassembled WGS sequence"/>
</dbReference>
<sequence length="42" mass="4413">MEAMGTNITGFSATLAPFSEPPDEATPCKPYPPPEPPDLPTP</sequence>
<proteinExistence type="predicted"/>
<dbReference type="AlphaFoldDB" id="A0A392V1N3"/>
<keyword evidence="3" id="KW-1185">Reference proteome</keyword>
<reference evidence="2 3" key="1">
    <citation type="journal article" date="2018" name="Front. Plant Sci.">
        <title>Red Clover (Trifolium pratense) and Zigzag Clover (T. medium) - A Picture of Genomic Similarities and Differences.</title>
        <authorList>
            <person name="Dluhosova J."/>
            <person name="Istvanek J."/>
            <person name="Nedelnik J."/>
            <person name="Repkova J."/>
        </authorList>
    </citation>
    <scope>NUCLEOTIDE SEQUENCE [LARGE SCALE GENOMIC DNA]</scope>
    <source>
        <strain evidence="3">cv. 10/8</strain>
        <tissue evidence="2">Leaf</tissue>
    </source>
</reference>
<feature type="compositionally biased region" description="Pro residues" evidence="1">
    <location>
        <begin position="29"/>
        <end position="42"/>
    </location>
</feature>
<evidence type="ECO:0000313" key="2">
    <source>
        <dbReference type="EMBL" id="MCI80875.1"/>
    </source>
</evidence>
<protein>
    <submittedName>
        <fullName evidence="2">Uncharacterized protein</fullName>
    </submittedName>
</protein>
<name>A0A392V1N3_9FABA</name>
<evidence type="ECO:0000256" key="1">
    <source>
        <dbReference type="SAM" id="MobiDB-lite"/>
    </source>
</evidence>
<feature type="compositionally biased region" description="Polar residues" evidence="1">
    <location>
        <begin position="1"/>
        <end position="12"/>
    </location>
</feature>
<feature type="non-terminal residue" evidence="2">
    <location>
        <position position="42"/>
    </location>
</feature>
<comment type="caution">
    <text evidence="2">The sequence shown here is derived from an EMBL/GenBank/DDBJ whole genome shotgun (WGS) entry which is preliminary data.</text>
</comment>